<gene>
    <name evidence="3" type="ORF">AaeL_AAEL012556</name>
</gene>
<feature type="compositionally biased region" description="Basic and acidic residues" evidence="2">
    <location>
        <begin position="1148"/>
        <end position="1159"/>
    </location>
</feature>
<accession>A0A1S4FWG3</accession>
<feature type="region of interest" description="Disordered" evidence="2">
    <location>
        <begin position="164"/>
        <end position="190"/>
    </location>
</feature>
<feature type="region of interest" description="Disordered" evidence="2">
    <location>
        <begin position="693"/>
        <end position="730"/>
    </location>
</feature>
<feature type="compositionally biased region" description="Low complexity" evidence="2">
    <location>
        <begin position="1068"/>
        <end position="1077"/>
    </location>
</feature>
<dbReference type="OMA" id="ACCVTVT"/>
<feature type="coiled-coil region" evidence="1">
    <location>
        <begin position="934"/>
        <end position="961"/>
    </location>
</feature>
<dbReference type="EMBL" id="CH477896">
    <property type="protein sequence ID" value="EAT35266.1"/>
    <property type="molecule type" value="Genomic_DNA"/>
</dbReference>
<feature type="compositionally biased region" description="Polar residues" evidence="2">
    <location>
        <begin position="895"/>
        <end position="904"/>
    </location>
</feature>
<organism evidence="3 4">
    <name type="scientific">Aedes aegypti</name>
    <name type="common">Yellowfever mosquito</name>
    <name type="synonym">Culex aegypti</name>
    <dbReference type="NCBI Taxonomy" id="7159"/>
    <lineage>
        <taxon>Eukaryota</taxon>
        <taxon>Metazoa</taxon>
        <taxon>Ecdysozoa</taxon>
        <taxon>Arthropoda</taxon>
        <taxon>Hexapoda</taxon>
        <taxon>Insecta</taxon>
        <taxon>Pterygota</taxon>
        <taxon>Neoptera</taxon>
        <taxon>Endopterygota</taxon>
        <taxon>Diptera</taxon>
        <taxon>Nematocera</taxon>
        <taxon>Culicoidea</taxon>
        <taxon>Culicidae</taxon>
        <taxon>Culicinae</taxon>
        <taxon>Aedini</taxon>
        <taxon>Aedes</taxon>
        <taxon>Stegomyia</taxon>
    </lineage>
</organism>
<dbReference type="KEGG" id="aag:5576503"/>
<feature type="coiled-coil region" evidence="1">
    <location>
        <begin position="202"/>
        <end position="229"/>
    </location>
</feature>
<protein>
    <submittedName>
        <fullName evidence="3">AAEL012556-PA</fullName>
    </submittedName>
</protein>
<dbReference type="SUPFAM" id="SSF90257">
    <property type="entry name" value="Myosin rod fragments"/>
    <property type="match status" value="1"/>
</dbReference>
<feature type="compositionally biased region" description="Polar residues" evidence="2">
    <location>
        <begin position="700"/>
        <end position="712"/>
    </location>
</feature>
<sequence>MGSFQSTQHDRESVDDGGGGETTRQEHETDVGSSSSDMFDGESCATIGRKSEGHAINNETPNESRKPSEDSSPDGFESCDGSEKCRELAEFREELGKKRELRKSKMADIKREMDKLRQDLAEEKAKNRALIRFIQQNQEQTKGASEVTTSGVEEITFSVNEATESCHNDTENHTEQSNSSPNCSTTTPPAQDDLRLGLKCDLAESQLQLQEANSQILSLQSVIDQLRTQIQTLQTPSEEEEAARTARNKEFRHLQAELADSQFQLQIANAEVLSLQTDITQLKNQIKGLKDVIKAGKEIIHIREDQVEQLKAKLRQIEDSLHEREVQIMSTDLRREYERQMANIRNLRELYEERERVSRMERDNLLRQLELRKNDLEAEQEKNKNLESHVASLQTDLETMKNELVQTQEKLSQSTLESEQLHAEMTVVNQFISKFLLGMNRKQTTNSVKLDKLTEVLAENRGLLIDMTKEESETIDLGAFLPRALYDLVAEVDEESAATDESECSEEDGAFNEVQTASPEQIADKLPKVWRVLIELVNHQERVQQVPFVENGESEECLKTEPTKNGSKTVVSVSKTYLKLKDLILEKKALKKETNRLKTLNTHLERRLETQEKRLSAVSLELTKTWHLVGKMQRQHRQLHTQEQILRYHLQQKRRLLSELKEELEYCRLKWSAARQKNIESEDQWKTLKADFAARKKQDSSNNSGESGYSDEQPTDDEDEDYLHGDKPSKKHLSRMINFERCRSSSLTNVLQVALELRKCYSESDMKSLHNVERANQFCNEKIEDLPIFPEEMVCPVKKKAKKPKKKKDKRSGPETAEDMFRRLAGLDQDTNEEEDDDDEEDDQDEISDDSECSEIEKIEQRESSPPKEPEMSSEELFNMKREARLKRMAELNSRLDTYSNPSSVKDVVSGISEEDQVEAGPSRVLTSTEEDYLQRRAARLERLEREAREFRNKLSRTVNRGSAISAQIDEIHNGFIARQSESPIPGSSSENRSATAKSNDVPPTDLTVLSDREREYTQNRSDRLQSLEDQSQALLQQMNRALKRGSRLTTQLDMLHSRYSSSDQNNASTSAEATASDQPCASTSPVQNVEENLLPEPETIDTLLLENSIVIPANGPLELILISDEEILEEVDELLPTPSSATSTQENQHEDNDRDSQS</sequence>
<dbReference type="Gene3D" id="1.10.287.1490">
    <property type="match status" value="1"/>
</dbReference>
<feature type="coiled-coil region" evidence="1">
    <location>
        <begin position="99"/>
        <end position="126"/>
    </location>
</feature>
<feature type="compositionally biased region" description="Polar residues" evidence="2">
    <location>
        <begin position="1078"/>
        <end position="1090"/>
    </location>
</feature>
<evidence type="ECO:0000256" key="2">
    <source>
        <dbReference type="SAM" id="MobiDB-lite"/>
    </source>
</evidence>
<feature type="region of interest" description="Disordered" evidence="2">
    <location>
        <begin position="1132"/>
        <end position="1159"/>
    </location>
</feature>
<feature type="compositionally biased region" description="Basic residues" evidence="2">
    <location>
        <begin position="798"/>
        <end position="810"/>
    </location>
</feature>
<proteinExistence type="predicted"/>
<feature type="compositionally biased region" description="Polar residues" evidence="2">
    <location>
        <begin position="1138"/>
        <end position="1147"/>
    </location>
</feature>
<feature type="coiled-coil region" evidence="1">
    <location>
        <begin position="265"/>
        <end position="417"/>
    </location>
</feature>
<evidence type="ECO:0000256" key="1">
    <source>
        <dbReference type="SAM" id="Coils"/>
    </source>
</evidence>
<evidence type="ECO:0000313" key="3">
    <source>
        <dbReference type="EMBL" id="EAT35266.1"/>
    </source>
</evidence>
<feature type="compositionally biased region" description="Acidic residues" evidence="2">
    <location>
        <begin position="830"/>
        <end position="854"/>
    </location>
</feature>
<evidence type="ECO:0000313" key="4">
    <source>
        <dbReference type="Proteomes" id="UP000682892"/>
    </source>
</evidence>
<dbReference type="Proteomes" id="UP000682892">
    <property type="component" value="Unassembled WGS sequence"/>
</dbReference>
<name>A0A1S4FWG3_AEDAE</name>
<feature type="compositionally biased region" description="Polar residues" evidence="2">
    <location>
        <begin position="980"/>
        <end position="999"/>
    </location>
</feature>
<reference evidence="3" key="1">
    <citation type="submission" date="2005-10" db="EMBL/GenBank/DDBJ databases">
        <authorList>
            <person name="Loftus B.J."/>
            <person name="Nene V.M."/>
            <person name="Hannick L.I."/>
            <person name="Bidwell S."/>
            <person name="Haas B."/>
            <person name="Amedeo P."/>
            <person name="Orvis J."/>
            <person name="Wortman J.R."/>
            <person name="White O.R."/>
            <person name="Salzberg S."/>
            <person name="Shumway M."/>
            <person name="Koo H."/>
            <person name="Zhao Y."/>
            <person name="Holmes M."/>
            <person name="Miller J."/>
            <person name="Schatz M."/>
            <person name="Pop M."/>
            <person name="Pai G."/>
            <person name="Utterback T."/>
            <person name="Rogers Y.-H."/>
            <person name="Kravitz S."/>
            <person name="Fraser C.M."/>
        </authorList>
    </citation>
    <scope>NUCLEOTIDE SEQUENCE</scope>
    <source>
        <strain evidence="3">Liverpool</strain>
    </source>
</reference>
<reference evidence="3" key="2">
    <citation type="journal article" date="2007" name="Science">
        <title>Genome sequence of Aedes aegypti, a major arbovirus vector.</title>
        <authorList>
            <person name="Nene V."/>
            <person name="Wortman J.R."/>
            <person name="Lawson D."/>
            <person name="Haas B."/>
            <person name="Kodira C."/>
            <person name="Tu Z.J."/>
            <person name="Loftus B."/>
            <person name="Xi Z."/>
            <person name="Megy K."/>
            <person name="Grabherr M."/>
            <person name="Ren Q."/>
            <person name="Zdobnov E.M."/>
            <person name="Lobo N.F."/>
            <person name="Campbell K.S."/>
            <person name="Brown S.E."/>
            <person name="Bonaldo M.F."/>
            <person name="Zhu J."/>
            <person name="Sinkins S.P."/>
            <person name="Hogenkamp D.G."/>
            <person name="Amedeo P."/>
            <person name="Arensburger P."/>
            <person name="Atkinson P.W."/>
            <person name="Bidwell S."/>
            <person name="Biedler J."/>
            <person name="Birney E."/>
            <person name="Bruggner R.V."/>
            <person name="Costas J."/>
            <person name="Coy M.R."/>
            <person name="Crabtree J."/>
            <person name="Crawford M."/>
            <person name="Debruyn B."/>
            <person name="Decaprio D."/>
            <person name="Eiglmeier K."/>
            <person name="Eisenstadt E."/>
            <person name="El-Dorry H."/>
            <person name="Gelbart W.M."/>
            <person name="Gomes S.L."/>
            <person name="Hammond M."/>
            <person name="Hannick L.I."/>
            <person name="Hogan J.R."/>
            <person name="Holmes M.H."/>
            <person name="Jaffe D."/>
            <person name="Johnston J.S."/>
            <person name="Kennedy R.C."/>
            <person name="Koo H."/>
            <person name="Kravitz S."/>
            <person name="Kriventseva E.V."/>
            <person name="Kulp D."/>
            <person name="Labutti K."/>
            <person name="Lee E."/>
            <person name="Li S."/>
            <person name="Lovin D.D."/>
            <person name="Mao C."/>
            <person name="Mauceli E."/>
            <person name="Menck C.F."/>
            <person name="Miller J.R."/>
            <person name="Montgomery P."/>
            <person name="Mori A."/>
            <person name="Nascimento A.L."/>
            <person name="Naveira H.F."/>
            <person name="Nusbaum C."/>
            <person name="O'leary S."/>
            <person name="Orvis J."/>
            <person name="Pertea M."/>
            <person name="Quesneville H."/>
            <person name="Reidenbach K.R."/>
            <person name="Rogers Y.H."/>
            <person name="Roth C.W."/>
            <person name="Schneider J.R."/>
            <person name="Schatz M."/>
            <person name="Shumway M."/>
            <person name="Stanke M."/>
            <person name="Stinson E.O."/>
            <person name="Tubio J.M."/>
            <person name="Vanzee J.P."/>
            <person name="Verjovski-Almeida S."/>
            <person name="Werner D."/>
            <person name="White O."/>
            <person name="Wyder S."/>
            <person name="Zeng Q."/>
            <person name="Zhao Q."/>
            <person name="Zhao Y."/>
            <person name="Hill C.A."/>
            <person name="Raikhel A.S."/>
            <person name="Soares M.B."/>
            <person name="Knudson D.L."/>
            <person name="Lee N.H."/>
            <person name="Galagan J."/>
            <person name="Salzberg S.L."/>
            <person name="Paulsen I.T."/>
            <person name="Dimopoulos G."/>
            <person name="Collins F.H."/>
            <person name="Birren B."/>
            <person name="Fraser-Liggett C.M."/>
            <person name="Severson D.W."/>
        </authorList>
    </citation>
    <scope>NUCLEOTIDE SEQUENCE [LARGE SCALE GENOMIC DNA]</scope>
    <source>
        <strain evidence="3">Liverpool</strain>
    </source>
</reference>
<feature type="compositionally biased region" description="Basic and acidic residues" evidence="2">
    <location>
        <begin position="1011"/>
        <end position="1027"/>
    </location>
</feature>
<feature type="compositionally biased region" description="Basic and acidic residues" evidence="2">
    <location>
        <begin position="164"/>
        <end position="174"/>
    </location>
</feature>
<feature type="region of interest" description="Disordered" evidence="2">
    <location>
        <begin position="798"/>
        <end position="875"/>
    </location>
</feature>
<feature type="region of interest" description="Disordered" evidence="2">
    <location>
        <begin position="895"/>
        <end position="927"/>
    </location>
</feature>
<keyword evidence="1" id="KW-0175">Coiled coil</keyword>
<feature type="region of interest" description="Disordered" evidence="2">
    <location>
        <begin position="1060"/>
        <end position="1090"/>
    </location>
</feature>
<feature type="compositionally biased region" description="Low complexity" evidence="2">
    <location>
        <begin position="177"/>
        <end position="189"/>
    </location>
</feature>
<feature type="region of interest" description="Disordered" evidence="2">
    <location>
        <begin position="980"/>
        <end position="1027"/>
    </location>
</feature>
<dbReference type="OrthoDB" id="8191583at2759"/>
<feature type="region of interest" description="Disordered" evidence="2">
    <location>
        <begin position="1"/>
        <end position="82"/>
    </location>
</feature>
<reference evidence="3" key="3">
    <citation type="submission" date="2012-09" db="EMBL/GenBank/DDBJ databases">
        <authorList>
            <consortium name="VectorBase"/>
        </authorList>
    </citation>
    <scope>NUCLEOTIDE SEQUENCE</scope>
    <source>
        <strain evidence="3">Liverpool</strain>
    </source>
</reference>
<dbReference type="AlphaFoldDB" id="A0A1S4FWG3"/>
<dbReference type="HOGENOM" id="CLU_275476_0_0_1"/>
<feature type="coiled-coil region" evidence="1">
    <location>
        <begin position="580"/>
        <end position="621"/>
    </location>
</feature>
<feature type="compositionally biased region" description="Acidic residues" evidence="2">
    <location>
        <begin position="496"/>
        <end position="510"/>
    </location>
</feature>
<feature type="region of interest" description="Disordered" evidence="2">
    <location>
        <begin position="496"/>
        <end position="517"/>
    </location>
</feature>
<feature type="compositionally biased region" description="Basic and acidic residues" evidence="2">
    <location>
        <begin position="855"/>
        <end position="871"/>
    </location>
</feature>